<proteinExistence type="predicted"/>
<dbReference type="Proteomes" id="UP000280834">
    <property type="component" value="Unassembled WGS sequence"/>
</dbReference>
<name>A0A0R3QQZ2_9BILA</name>
<accession>A0A0R3QQZ2</accession>
<sequence>MNKNRNVKIHAVTATVENTTAAKATERNDDFVVIFCLLSHAKLLQQQQFYLFGRLLYDAYMCHVKTGTDDRVERNDK</sequence>
<reference evidence="3" key="1">
    <citation type="submission" date="2017-02" db="UniProtKB">
        <authorList>
            <consortium name="WormBaseParasite"/>
        </authorList>
    </citation>
    <scope>IDENTIFICATION</scope>
</reference>
<evidence type="ECO:0000313" key="3">
    <source>
        <dbReference type="WBParaSite" id="BTMF_0001012701-mRNA-1"/>
    </source>
</evidence>
<gene>
    <name evidence="1" type="ORF">BTMF_LOCUS8178</name>
</gene>
<keyword evidence="2" id="KW-1185">Reference proteome</keyword>
<dbReference type="EMBL" id="UZAG01016272">
    <property type="protein sequence ID" value="VDO27181.1"/>
    <property type="molecule type" value="Genomic_DNA"/>
</dbReference>
<protein>
    <submittedName>
        <fullName evidence="1 3">Uncharacterized protein</fullName>
    </submittedName>
</protein>
<evidence type="ECO:0000313" key="2">
    <source>
        <dbReference type="Proteomes" id="UP000280834"/>
    </source>
</evidence>
<organism evidence="3">
    <name type="scientific">Brugia timori</name>
    <dbReference type="NCBI Taxonomy" id="42155"/>
    <lineage>
        <taxon>Eukaryota</taxon>
        <taxon>Metazoa</taxon>
        <taxon>Ecdysozoa</taxon>
        <taxon>Nematoda</taxon>
        <taxon>Chromadorea</taxon>
        <taxon>Rhabditida</taxon>
        <taxon>Spirurina</taxon>
        <taxon>Spiruromorpha</taxon>
        <taxon>Filarioidea</taxon>
        <taxon>Onchocercidae</taxon>
        <taxon>Brugia</taxon>
    </lineage>
</organism>
<dbReference type="WBParaSite" id="BTMF_0001012701-mRNA-1">
    <property type="protein sequence ID" value="BTMF_0001012701-mRNA-1"/>
    <property type="gene ID" value="BTMF_0001012701"/>
</dbReference>
<reference evidence="1 2" key="2">
    <citation type="submission" date="2018-11" db="EMBL/GenBank/DDBJ databases">
        <authorList>
            <consortium name="Pathogen Informatics"/>
        </authorList>
    </citation>
    <scope>NUCLEOTIDE SEQUENCE [LARGE SCALE GENOMIC DNA]</scope>
</reference>
<dbReference type="AlphaFoldDB" id="A0A0R3QQZ2"/>
<evidence type="ECO:0000313" key="1">
    <source>
        <dbReference type="EMBL" id="VDO27181.1"/>
    </source>
</evidence>